<organism evidence="3 4">
    <name type="scientific">Piedraia hortae CBS 480.64</name>
    <dbReference type="NCBI Taxonomy" id="1314780"/>
    <lineage>
        <taxon>Eukaryota</taxon>
        <taxon>Fungi</taxon>
        <taxon>Dikarya</taxon>
        <taxon>Ascomycota</taxon>
        <taxon>Pezizomycotina</taxon>
        <taxon>Dothideomycetes</taxon>
        <taxon>Dothideomycetidae</taxon>
        <taxon>Capnodiales</taxon>
        <taxon>Piedraiaceae</taxon>
        <taxon>Piedraia</taxon>
    </lineage>
</organism>
<keyword evidence="4" id="KW-1185">Reference proteome</keyword>
<dbReference type="GO" id="GO:0016020">
    <property type="term" value="C:membrane"/>
    <property type="evidence" value="ECO:0007669"/>
    <property type="project" value="UniProtKB-SubCell"/>
</dbReference>
<dbReference type="PANTHER" id="PTHR12300">
    <property type="entry name" value="HVA22-LIKE PROTEINS"/>
    <property type="match status" value="1"/>
</dbReference>
<name>A0A6A7C8T2_9PEZI</name>
<comment type="subcellular location">
    <subcellularLocation>
        <location evidence="1">Membrane</location>
        <topology evidence="1">Multi-pass membrane protein</topology>
    </subcellularLocation>
</comment>
<dbReference type="OrthoDB" id="434647at2759"/>
<feature type="compositionally biased region" description="Low complexity" evidence="2">
    <location>
        <begin position="175"/>
        <end position="196"/>
    </location>
</feature>
<dbReference type="PANTHER" id="PTHR12300:SF177">
    <property type="entry name" value="PROTEIN YOP1"/>
    <property type="match status" value="1"/>
</dbReference>
<evidence type="ECO:0000256" key="1">
    <source>
        <dbReference type="RuleBase" id="RU362006"/>
    </source>
</evidence>
<feature type="region of interest" description="Disordered" evidence="2">
    <location>
        <begin position="173"/>
        <end position="242"/>
    </location>
</feature>
<reference evidence="3" key="1">
    <citation type="journal article" date="2020" name="Stud. Mycol.">
        <title>101 Dothideomycetes genomes: a test case for predicting lifestyles and emergence of pathogens.</title>
        <authorList>
            <person name="Haridas S."/>
            <person name="Albert R."/>
            <person name="Binder M."/>
            <person name="Bloem J."/>
            <person name="Labutti K."/>
            <person name="Salamov A."/>
            <person name="Andreopoulos B."/>
            <person name="Baker S."/>
            <person name="Barry K."/>
            <person name="Bills G."/>
            <person name="Bluhm B."/>
            <person name="Cannon C."/>
            <person name="Castanera R."/>
            <person name="Culley D."/>
            <person name="Daum C."/>
            <person name="Ezra D."/>
            <person name="Gonzalez J."/>
            <person name="Henrissat B."/>
            <person name="Kuo A."/>
            <person name="Liang C."/>
            <person name="Lipzen A."/>
            <person name="Lutzoni F."/>
            <person name="Magnuson J."/>
            <person name="Mondo S."/>
            <person name="Nolan M."/>
            <person name="Ohm R."/>
            <person name="Pangilinan J."/>
            <person name="Park H.-J."/>
            <person name="Ramirez L."/>
            <person name="Alfaro M."/>
            <person name="Sun H."/>
            <person name="Tritt A."/>
            <person name="Yoshinaga Y."/>
            <person name="Zwiers L.-H."/>
            <person name="Turgeon B."/>
            <person name="Goodwin S."/>
            <person name="Spatafora J."/>
            <person name="Crous P."/>
            <person name="Grigoriev I."/>
        </authorList>
    </citation>
    <scope>NUCLEOTIDE SEQUENCE</scope>
    <source>
        <strain evidence="3">CBS 480.64</strain>
    </source>
</reference>
<protein>
    <recommendedName>
        <fullName evidence="1">Protein YOP1</fullName>
    </recommendedName>
</protein>
<gene>
    <name evidence="3" type="ORF">K470DRAFT_267843</name>
</gene>
<comment type="similarity">
    <text evidence="1">Belongs to the DP1 family.</text>
</comment>
<dbReference type="EMBL" id="MU005959">
    <property type="protein sequence ID" value="KAF2863823.1"/>
    <property type="molecule type" value="Genomic_DNA"/>
</dbReference>
<evidence type="ECO:0000313" key="3">
    <source>
        <dbReference type="EMBL" id="KAF2863823.1"/>
    </source>
</evidence>
<feature type="compositionally biased region" description="Basic and acidic residues" evidence="2">
    <location>
        <begin position="220"/>
        <end position="237"/>
    </location>
</feature>
<dbReference type="Pfam" id="PF03134">
    <property type="entry name" value="TB2_DP1_HVA22"/>
    <property type="match status" value="1"/>
</dbReference>
<dbReference type="AlphaFoldDB" id="A0A6A7C8T2"/>
<evidence type="ECO:0000313" key="4">
    <source>
        <dbReference type="Proteomes" id="UP000799421"/>
    </source>
</evidence>
<dbReference type="Proteomes" id="UP000799421">
    <property type="component" value="Unassembled WGS sequence"/>
</dbReference>
<sequence>MFNPVTEFLTATISVVLPVYFTYKALHSGAAASTLTSWLRYWITFSLLSLAEREVSFLISWIPLYSFARLGLYSYLVLAPQGSDYVYFRHILPFLEDHERSIDRMLGNLYRTSRQAGLGAVENGVEFVKVNMLGFPKRTPPPAAARDQPGGWMGRLSARSGIEFYNLLSTASADPGVRSPSRGPRSTSRAPSSGSSTDRQLRRSHSPSPVGLPLGFRSSSGHEKSMFSRNEPERLDAHVPASQLEVPVRRTAYRDADGSEYEVVVYEDEDTASGAAKREVKEDKPALARSTSAWSNWIWGSYGEKDSAKNG</sequence>
<evidence type="ECO:0000256" key="2">
    <source>
        <dbReference type="SAM" id="MobiDB-lite"/>
    </source>
</evidence>
<dbReference type="InterPro" id="IPR004345">
    <property type="entry name" value="TB2_DP1_HVA22"/>
</dbReference>
<accession>A0A6A7C8T2</accession>
<proteinExistence type="inferred from homology"/>